<sequence length="421" mass="45531">MGSLPGAIPPFKVFIIGTSYAGVSSALNLLDLSSGRSPRLAHTPYEHHTDFKNIPLEITIADERDGYFHLIGTPLAFADAKYAAKSWVKFQDIPALQRPNVRFVQGTVDKVDPATKTATVLEHVTKQPQNFSYDFLIAASGLRRVFPTVPQSLTRKQFLLEAEQQINAMRNAPDGVVVVGGGAVGIEMAAELKLVEPNTKVTLVHSRDKLLSSEGLSDECKDKALELVKEAGVDVLLNHRLKETRKLDTPAEGGRARYEIEFANGDKLLASEVVMAISRSVPSTDYFPAAAKDDEGYVKVHPSLVLSSDIPNAADHLAIGDIALWSGIKRCGTAMHMGHFAAINAHQLMLARLTAGAHKPVFSELGPIEPMMGLAIGKKAVASGPGMGTTWGEDVMQAYFKNDLGFDNCWNHLGLSKAPEV</sequence>
<dbReference type="STRING" id="708187.A0A1Q8S1P9"/>
<dbReference type="PANTHER" id="PTHR43735">
    <property type="entry name" value="APOPTOSIS-INDUCING FACTOR 1"/>
    <property type="match status" value="1"/>
</dbReference>
<evidence type="ECO:0000313" key="2">
    <source>
        <dbReference type="EMBL" id="OLN95354.1"/>
    </source>
</evidence>
<dbReference type="GO" id="GO:0050660">
    <property type="term" value="F:flavin adenine dinucleotide binding"/>
    <property type="evidence" value="ECO:0007669"/>
    <property type="project" value="TreeGrafter"/>
</dbReference>
<keyword evidence="3" id="KW-1185">Reference proteome</keyword>
<dbReference type="Proteomes" id="UP000186583">
    <property type="component" value="Unassembled WGS sequence"/>
</dbReference>
<gene>
    <name evidence="2" type="ORF">CCHL11_04701</name>
</gene>
<proteinExistence type="predicted"/>
<dbReference type="InterPro" id="IPR023753">
    <property type="entry name" value="FAD/NAD-binding_dom"/>
</dbReference>
<dbReference type="Pfam" id="PF07992">
    <property type="entry name" value="Pyr_redox_2"/>
    <property type="match status" value="1"/>
</dbReference>
<feature type="domain" description="FAD/NAD(P)-binding" evidence="1">
    <location>
        <begin position="11"/>
        <end position="338"/>
    </location>
</feature>
<accession>A0A1Q8S1P9</accession>
<name>A0A1Q8S1P9_9PEZI</name>
<dbReference type="EMBL" id="MPGH01000037">
    <property type="protein sequence ID" value="OLN95354.1"/>
    <property type="molecule type" value="Genomic_DNA"/>
</dbReference>
<reference evidence="2 3" key="1">
    <citation type="submission" date="2016-11" db="EMBL/GenBank/DDBJ databases">
        <title>Draft Genome Assembly of Colletotrichum chlorophyti a pathogen of herbaceous plants.</title>
        <authorList>
            <person name="Gan P."/>
            <person name="Narusaka M."/>
            <person name="Tsushima A."/>
            <person name="Narusaka Y."/>
            <person name="Takano Y."/>
            <person name="Shirasu K."/>
        </authorList>
    </citation>
    <scope>NUCLEOTIDE SEQUENCE [LARGE SCALE GENOMIC DNA]</scope>
    <source>
        <strain evidence="2 3">NTL11</strain>
    </source>
</reference>
<evidence type="ECO:0000313" key="3">
    <source>
        <dbReference type="Proteomes" id="UP000186583"/>
    </source>
</evidence>
<dbReference type="PANTHER" id="PTHR43735:SF24">
    <property type="entry name" value="NUCLEOTIDE-DISULPHIDE OXIDOREDUCTASE AMID-LIKE, PUTATIVE (AFU_ORTHOLOGUE AFUA_1G17180)-RELATED"/>
    <property type="match status" value="1"/>
</dbReference>
<evidence type="ECO:0000259" key="1">
    <source>
        <dbReference type="Pfam" id="PF07992"/>
    </source>
</evidence>
<dbReference type="AlphaFoldDB" id="A0A1Q8S1P9"/>
<protein>
    <submittedName>
        <fullName evidence="2">Apoptosis-inducing factor-like protein A</fullName>
    </submittedName>
</protein>
<comment type="caution">
    <text evidence="2">The sequence shown here is derived from an EMBL/GenBank/DDBJ whole genome shotgun (WGS) entry which is preliminary data.</text>
</comment>
<dbReference type="SUPFAM" id="SSF51905">
    <property type="entry name" value="FAD/NAD(P)-binding domain"/>
    <property type="match status" value="1"/>
</dbReference>
<dbReference type="PRINTS" id="PR00368">
    <property type="entry name" value="FADPNR"/>
</dbReference>
<organism evidence="2 3">
    <name type="scientific">Colletotrichum chlorophyti</name>
    <dbReference type="NCBI Taxonomy" id="708187"/>
    <lineage>
        <taxon>Eukaryota</taxon>
        <taxon>Fungi</taxon>
        <taxon>Dikarya</taxon>
        <taxon>Ascomycota</taxon>
        <taxon>Pezizomycotina</taxon>
        <taxon>Sordariomycetes</taxon>
        <taxon>Hypocreomycetidae</taxon>
        <taxon>Glomerellales</taxon>
        <taxon>Glomerellaceae</taxon>
        <taxon>Colletotrichum</taxon>
    </lineage>
</organism>
<dbReference type="GO" id="GO:0005737">
    <property type="term" value="C:cytoplasm"/>
    <property type="evidence" value="ECO:0007669"/>
    <property type="project" value="TreeGrafter"/>
</dbReference>
<dbReference type="PRINTS" id="PR00411">
    <property type="entry name" value="PNDRDTASEI"/>
</dbReference>
<dbReference type="GO" id="GO:0004174">
    <property type="term" value="F:electron-transferring-flavoprotein dehydrogenase activity"/>
    <property type="evidence" value="ECO:0007669"/>
    <property type="project" value="TreeGrafter"/>
</dbReference>
<dbReference type="Gene3D" id="3.50.50.60">
    <property type="entry name" value="FAD/NAD(P)-binding domain"/>
    <property type="match status" value="2"/>
</dbReference>
<dbReference type="InterPro" id="IPR036188">
    <property type="entry name" value="FAD/NAD-bd_sf"/>
</dbReference>
<dbReference type="OrthoDB" id="202203at2759"/>